<dbReference type="RefSeq" id="XP_022238404.1">
    <property type="nucleotide sequence ID" value="XM_022382696.1"/>
</dbReference>
<sequence>MQLSAKNVGIFEAFYSSVKPIQLIHCILEIAKPGRLPSGRTEIPFEFPLKPKSNKCLYETYHGVFINIQYLLRCEMKRSLLNKDLQKVVEFILEYKDENEKAVIKAVDFSITPESLQNVKDRSKIPSFLLKGKLDSTICCITKPFTGEICVEKCDAAIRSIELQLVRVETCGCAEGYSRDATEIQNIQIGEGDVCRGIVIPIYMIFPRLFACPTLITSNFKIEFEVNIVVVFEDDHLITENFPIKLTRF</sequence>
<gene>
    <name evidence="3" type="primary">LOC106456915</name>
</gene>
<dbReference type="Pfam" id="PF03643">
    <property type="entry name" value="Vps26"/>
    <property type="match status" value="1"/>
</dbReference>
<evidence type="ECO:0000256" key="1">
    <source>
        <dbReference type="ARBA" id="ARBA00009100"/>
    </source>
</evidence>
<evidence type="ECO:0000313" key="3">
    <source>
        <dbReference type="RefSeq" id="XP_022238404.1"/>
    </source>
</evidence>
<protein>
    <submittedName>
        <fullName evidence="3">Down syndrome critical region protein 3-like</fullName>
    </submittedName>
</protein>
<evidence type="ECO:0000313" key="2">
    <source>
        <dbReference type="Proteomes" id="UP000694941"/>
    </source>
</evidence>
<organism evidence="2 3">
    <name type="scientific">Limulus polyphemus</name>
    <name type="common">Atlantic horseshoe crab</name>
    <dbReference type="NCBI Taxonomy" id="6850"/>
    <lineage>
        <taxon>Eukaryota</taxon>
        <taxon>Metazoa</taxon>
        <taxon>Ecdysozoa</taxon>
        <taxon>Arthropoda</taxon>
        <taxon>Chelicerata</taxon>
        <taxon>Merostomata</taxon>
        <taxon>Xiphosura</taxon>
        <taxon>Limulidae</taxon>
        <taxon>Limulus</taxon>
    </lineage>
</organism>
<comment type="similarity">
    <text evidence="1">Belongs to the VPS26 family.</text>
</comment>
<reference evidence="3" key="1">
    <citation type="submission" date="2025-08" db="UniProtKB">
        <authorList>
            <consortium name="RefSeq"/>
        </authorList>
    </citation>
    <scope>IDENTIFICATION</scope>
    <source>
        <tissue evidence="3">Muscle</tissue>
    </source>
</reference>
<dbReference type="PANTHER" id="PTHR12233">
    <property type="entry name" value="VACUOLAR PROTEIN SORTING 26 RELATED"/>
    <property type="match status" value="1"/>
</dbReference>
<dbReference type="GeneID" id="106456915"/>
<dbReference type="InterPro" id="IPR014752">
    <property type="entry name" value="Arrestin-like_C"/>
</dbReference>
<name>A0ABM1S449_LIMPO</name>
<dbReference type="Gene3D" id="2.60.40.640">
    <property type="match status" value="2"/>
</dbReference>
<dbReference type="InterPro" id="IPR028934">
    <property type="entry name" value="Vps26-related"/>
</dbReference>
<dbReference type="Proteomes" id="UP000694941">
    <property type="component" value="Unplaced"/>
</dbReference>
<proteinExistence type="inferred from homology"/>
<keyword evidence="2" id="KW-1185">Reference proteome</keyword>
<accession>A0ABM1S449</accession>